<comment type="caution">
    <text evidence="2">The sequence shown here is derived from an EMBL/GenBank/DDBJ whole genome shotgun (WGS) entry which is preliminary data.</text>
</comment>
<organism evidence="2 3">
    <name type="scientific">Stylosanthes scabra</name>
    <dbReference type="NCBI Taxonomy" id="79078"/>
    <lineage>
        <taxon>Eukaryota</taxon>
        <taxon>Viridiplantae</taxon>
        <taxon>Streptophyta</taxon>
        <taxon>Embryophyta</taxon>
        <taxon>Tracheophyta</taxon>
        <taxon>Spermatophyta</taxon>
        <taxon>Magnoliopsida</taxon>
        <taxon>eudicotyledons</taxon>
        <taxon>Gunneridae</taxon>
        <taxon>Pentapetalae</taxon>
        <taxon>rosids</taxon>
        <taxon>fabids</taxon>
        <taxon>Fabales</taxon>
        <taxon>Fabaceae</taxon>
        <taxon>Papilionoideae</taxon>
        <taxon>50 kb inversion clade</taxon>
        <taxon>dalbergioids sensu lato</taxon>
        <taxon>Dalbergieae</taxon>
        <taxon>Pterocarpus clade</taxon>
        <taxon>Stylosanthes</taxon>
    </lineage>
</organism>
<reference evidence="2 3" key="1">
    <citation type="journal article" date="2023" name="Plants (Basel)">
        <title>Bridging the Gap: Combining Genomics and Transcriptomics Approaches to Understand Stylosanthes scabra, an Orphan Legume from the Brazilian Caatinga.</title>
        <authorList>
            <person name="Ferreira-Neto J.R.C."/>
            <person name="da Silva M.D."/>
            <person name="Binneck E."/>
            <person name="de Melo N.F."/>
            <person name="da Silva R.H."/>
            <person name="de Melo A.L.T.M."/>
            <person name="Pandolfi V."/>
            <person name="Bustamante F.O."/>
            <person name="Brasileiro-Vidal A.C."/>
            <person name="Benko-Iseppon A.M."/>
        </authorList>
    </citation>
    <scope>NUCLEOTIDE SEQUENCE [LARGE SCALE GENOMIC DNA]</scope>
    <source>
        <tissue evidence="2">Leaves</tissue>
    </source>
</reference>
<evidence type="ECO:0000313" key="3">
    <source>
        <dbReference type="Proteomes" id="UP001341840"/>
    </source>
</evidence>
<evidence type="ECO:0000256" key="1">
    <source>
        <dbReference type="SAM" id="MobiDB-lite"/>
    </source>
</evidence>
<feature type="region of interest" description="Disordered" evidence="1">
    <location>
        <begin position="127"/>
        <end position="191"/>
    </location>
</feature>
<feature type="compositionally biased region" description="Basic and acidic residues" evidence="1">
    <location>
        <begin position="140"/>
        <end position="151"/>
    </location>
</feature>
<keyword evidence="3" id="KW-1185">Reference proteome</keyword>
<accession>A0ABU6TN44</accession>
<feature type="compositionally biased region" description="Basic residues" evidence="1">
    <location>
        <begin position="130"/>
        <end position="139"/>
    </location>
</feature>
<gene>
    <name evidence="2" type="ORF">PIB30_070369</name>
</gene>
<feature type="compositionally biased region" description="Basic and acidic residues" evidence="1">
    <location>
        <begin position="167"/>
        <end position="191"/>
    </location>
</feature>
<dbReference type="Proteomes" id="UP001341840">
    <property type="component" value="Unassembled WGS sequence"/>
</dbReference>
<sequence>MENAATYFKSSDVHEDYHYLKYRRKVSFLNCLIHHTQTDQSMHAHGTTSKQLVYFARITWRNPTPTISPSPLSLSSQPSLSLLFIVLGSANMNPWQGATGSAIVASNCTGSVAPCHGLYSPVTASVSLTHSKKKKRRGREWKQRSRWEKGSGRRRRPGAKPTPSTNRENDEGKQRERERQKQNEGEWLRDVERKELKKDKRVVRATMGKTTTAAATDFGSISCCDLLRSRRIL</sequence>
<dbReference type="EMBL" id="JASCZI010091412">
    <property type="protein sequence ID" value="MED6150227.1"/>
    <property type="molecule type" value="Genomic_DNA"/>
</dbReference>
<proteinExistence type="predicted"/>
<evidence type="ECO:0000313" key="2">
    <source>
        <dbReference type="EMBL" id="MED6150227.1"/>
    </source>
</evidence>
<name>A0ABU6TN44_9FABA</name>
<protein>
    <submittedName>
        <fullName evidence="2">Uncharacterized protein</fullName>
    </submittedName>
</protein>